<reference evidence="2 3" key="1">
    <citation type="submission" date="2016-10" db="EMBL/GenBank/DDBJ databases">
        <authorList>
            <person name="de Groot N.N."/>
        </authorList>
    </citation>
    <scope>NUCLEOTIDE SEQUENCE [LARGE SCALE GENOMIC DNA]</scope>
    <source>
        <strain evidence="2 3">DSM 40306</strain>
    </source>
</reference>
<name>A0A1H4WFD8_9ACTN</name>
<organism evidence="2 3">
    <name type="scientific">Streptomyces misionensis</name>
    <dbReference type="NCBI Taxonomy" id="67331"/>
    <lineage>
        <taxon>Bacteria</taxon>
        <taxon>Bacillati</taxon>
        <taxon>Actinomycetota</taxon>
        <taxon>Actinomycetes</taxon>
        <taxon>Kitasatosporales</taxon>
        <taxon>Streptomycetaceae</taxon>
        <taxon>Streptomyces</taxon>
    </lineage>
</organism>
<dbReference type="EMBL" id="FNTD01000004">
    <property type="protein sequence ID" value="SEC91987.1"/>
    <property type="molecule type" value="Genomic_DNA"/>
</dbReference>
<feature type="compositionally biased region" description="Low complexity" evidence="1">
    <location>
        <begin position="1"/>
        <end position="17"/>
    </location>
</feature>
<sequence length="218" mass="22691">MTTTATTTLTKPRTAEAATKPGTVETAPNRGTAEAVTKRGTTATAPKRGTTGTAPKPGLAETVPNRGTTETATKRGTTDSARWQELTESVREVGQYTTRAEAERVTRIVLSALGGHVTGDERVALAQALPREAGRVIAAQIPATHPLTAREFVESIATRIEGATPATARWDVSSVLSTLAQTIGTSLTTRILAQLPPGYALLFGRAELVTTASSSAAL</sequence>
<dbReference type="Pfam" id="PF10025">
    <property type="entry name" value="DUF2267"/>
    <property type="match status" value="1"/>
</dbReference>
<evidence type="ECO:0000313" key="2">
    <source>
        <dbReference type="EMBL" id="SEC91987.1"/>
    </source>
</evidence>
<dbReference type="Proteomes" id="UP000182375">
    <property type="component" value="Unassembled WGS sequence"/>
</dbReference>
<gene>
    <name evidence="2" type="ORF">SAMN04490357_3257</name>
</gene>
<protein>
    <submittedName>
        <fullName evidence="2">Uncharacterized conserved protein, DUF2267 family</fullName>
    </submittedName>
</protein>
<dbReference type="AlphaFoldDB" id="A0A1H4WFD8"/>
<accession>A0A1H4WFD8</accession>
<dbReference type="InterPro" id="IPR018727">
    <property type="entry name" value="DUF2267"/>
</dbReference>
<dbReference type="Gene3D" id="1.10.490.110">
    <property type="entry name" value="Uncharacterized conserved protein DUF2267"/>
    <property type="match status" value="1"/>
</dbReference>
<feature type="region of interest" description="Disordered" evidence="1">
    <location>
        <begin position="1"/>
        <end position="80"/>
    </location>
</feature>
<evidence type="ECO:0000313" key="3">
    <source>
        <dbReference type="Proteomes" id="UP000182375"/>
    </source>
</evidence>
<dbReference type="InterPro" id="IPR038282">
    <property type="entry name" value="DUF2267_sf"/>
</dbReference>
<dbReference type="STRING" id="67331.SAMN04490357_3257"/>
<proteinExistence type="predicted"/>
<evidence type="ECO:0000256" key="1">
    <source>
        <dbReference type="SAM" id="MobiDB-lite"/>
    </source>
</evidence>